<name>A0A368HHW4_9GAMM</name>
<comment type="similarity">
    <text evidence="7">Belongs to the NhaA Na(+)/H(+) (TC 2.A.33) antiporter family.</text>
</comment>
<dbReference type="AlphaFoldDB" id="A0A368HHW4"/>
<dbReference type="PANTHER" id="PTHR30341:SF0">
    <property type="entry name" value="NA(+)_H(+) ANTIPORTER NHAA"/>
    <property type="match status" value="1"/>
</dbReference>
<protein>
    <recommendedName>
        <fullName evidence="7">Na(+)/H(+) antiporter NhaA</fullName>
    </recommendedName>
    <alternativeName>
        <fullName evidence="7">Sodium/proton antiporter NhaA</fullName>
    </alternativeName>
</protein>
<comment type="subcellular location">
    <subcellularLocation>
        <location evidence="1">Cell inner membrane</location>
        <topology evidence="1">Multi-pass membrane protein</topology>
    </subcellularLocation>
    <subcellularLocation>
        <location evidence="7">Cell membrane</location>
        <topology evidence="7">Multi-pass membrane protein</topology>
    </subcellularLocation>
</comment>
<dbReference type="Proteomes" id="UP000253250">
    <property type="component" value="Unassembled WGS sequence"/>
</dbReference>
<keyword evidence="4 7" id="KW-1133">Transmembrane helix</keyword>
<evidence type="ECO:0000256" key="1">
    <source>
        <dbReference type="ARBA" id="ARBA00004429"/>
    </source>
</evidence>
<evidence type="ECO:0000256" key="7">
    <source>
        <dbReference type="HAMAP-Rule" id="MF_01844"/>
    </source>
</evidence>
<dbReference type="Gene3D" id="1.20.1530.10">
    <property type="entry name" value="Na+/H+ antiporter like domain"/>
    <property type="match status" value="1"/>
</dbReference>
<feature type="transmembrane region" description="Helical" evidence="7">
    <location>
        <begin position="213"/>
        <end position="230"/>
    </location>
</feature>
<feature type="transmembrane region" description="Helical" evidence="7">
    <location>
        <begin position="365"/>
        <end position="383"/>
    </location>
</feature>
<dbReference type="OrthoDB" id="9808135at2"/>
<dbReference type="HAMAP" id="MF_01844">
    <property type="entry name" value="NhaA"/>
    <property type="match status" value="1"/>
</dbReference>
<keyword evidence="7" id="KW-0915">Sodium</keyword>
<sequence>MRAARSAPTGFCECLSRLPYNRRTGPAGPVHSRRTTVSTVHDVRGRGPLVGALLLFSSALLALIIANSRYGIAYHDFWRATHPLGPDLAFSLQAAVDKGLMTLFFLVIGLELKREVTHGALRHPRAMILPLLAAVGGMVLPAFIYHVINRRGVAAHGWGIPMSTDVAFAAAALAALGRRVPRNLLIFVLALAIVDDVGAILVIALYYNRGVRPLPLVGALLVCVALLVLARRGRRWIWPYLIMGGALWAALWRGGIDPPLAGVLVAVALPGPSDATADHTALARRLERRLAPYVTYGVLPLFALANADLPLAVHDLTAQGRVLLGVFLGLLLGKFCGVGGVSWLATHLRLGDLPSGVAPRHLGGAAWLSGIGFTMALFINTLAFPPGPDRVAGKLAILMASPLAFILGTTWLLVVHRRAAHAP</sequence>
<gene>
    <name evidence="7 8" type="primary">nhaA</name>
    <name evidence="8" type="ORF">C4900_15485</name>
</gene>
<organism evidence="8 9">
    <name type="scientific">Acidiferrobacter thiooxydans</name>
    <dbReference type="NCBI Taxonomy" id="163359"/>
    <lineage>
        <taxon>Bacteria</taxon>
        <taxon>Pseudomonadati</taxon>
        <taxon>Pseudomonadota</taxon>
        <taxon>Gammaproteobacteria</taxon>
        <taxon>Acidiferrobacterales</taxon>
        <taxon>Acidiferrobacteraceae</taxon>
        <taxon>Acidiferrobacter</taxon>
    </lineage>
</organism>
<feature type="transmembrane region" description="Helical" evidence="7">
    <location>
        <begin position="322"/>
        <end position="345"/>
    </location>
</feature>
<evidence type="ECO:0000256" key="4">
    <source>
        <dbReference type="ARBA" id="ARBA00022989"/>
    </source>
</evidence>
<evidence type="ECO:0000256" key="3">
    <source>
        <dbReference type="ARBA" id="ARBA00022692"/>
    </source>
</evidence>
<dbReference type="PANTHER" id="PTHR30341">
    <property type="entry name" value="SODIUM ION/PROTON ANTIPORTER NHAA-RELATED"/>
    <property type="match status" value="1"/>
</dbReference>
<accession>A0A368HHW4</accession>
<comment type="catalytic activity">
    <reaction evidence="7">
        <text>Na(+)(in) + 2 H(+)(out) = Na(+)(out) + 2 H(+)(in)</text>
        <dbReference type="Rhea" id="RHEA:29251"/>
        <dbReference type="ChEBI" id="CHEBI:15378"/>
        <dbReference type="ChEBI" id="CHEBI:29101"/>
    </reaction>
</comment>
<evidence type="ECO:0000256" key="5">
    <source>
        <dbReference type="ARBA" id="ARBA00023136"/>
    </source>
</evidence>
<dbReference type="GO" id="GO:0006885">
    <property type="term" value="P:regulation of pH"/>
    <property type="evidence" value="ECO:0007669"/>
    <property type="project" value="UniProtKB-UniRule"/>
</dbReference>
<dbReference type="Pfam" id="PF06965">
    <property type="entry name" value="Na_H_antiport_1"/>
    <property type="match status" value="1"/>
</dbReference>
<keyword evidence="6 7" id="KW-0739">Sodium transport</keyword>
<dbReference type="InterPro" id="IPR004670">
    <property type="entry name" value="NhaA"/>
</dbReference>
<keyword evidence="9" id="KW-1185">Reference proteome</keyword>
<feature type="transmembrane region" description="Helical" evidence="7">
    <location>
        <begin position="128"/>
        <end position="148"/>
    </location>
</feature>
<evidence type="ECO:0000313" key="8">
    <source>
        <dbReference type="EMBL" id="RCN57110.1"/>
    </source>
</evidence>
<keyword evidence="7" id="KW-0406">Ion transport</keyword>
<reference evidence="8 9" key="1">
    <citation type="submission" date="2018-02" db="EMBL/GenBank/DDBJ databases">
        <title>Insights into the biology of acidophilic members of the Acidiferrobacteraceae family derived from comparative genomic analyses.</title>
        <authorList>
            <person name="Issotta F."/>
            <person name="Thyssen C."/>
            <person name="Mena C."/>
            <person name="Moya A."/>
            <person name="Bellenberg S."/>
            <person name="Sproer C."/>
            <person name="Covarrubias P.C."/>
            <person name="Sand W."/>
            <person name="Quatrini R."/>
            <person name="Vera M."/>
        </authorList>
    </citation>
    <scope>NUCLEOTIDE SEQUENCE [LARGE SCALE GENOMIC DNA]</scope>
    <source>
        <strain evidence="9">m-1</strain>
    </source>
</reference>
<evidence type="ECO:0000256" key="2">
    <source>
        <dbReference type="ARBA" id="ARBA00022475"/>
    </source>
</evidence>
<feature type="transmembrane region" description="Helical" evidence="7">
    <location>
        <begin position="395"/>
        <end position="414"/>
    </location>
</feature>
<evidence type="ECO:0000256" key="6">
    <source>
        <dbReference type="ARBA" id="ARBA00023201"/>
    </source>
</evidence>
<feature type="transmembrane region" description="Helical" evidence="7">
    <location>
        <begin position="184"/>
        <end position="207"/>
    </location>
</feature>
<dbReference type="GO" id="GO:0005886">
    <property type="term" value="C:plasma membrane"/>
    <property type="evidence" value="ECO:0007669"/>
    <property type="project" value="UniProtKB-SubCell"/>
</dbReference>
<dbReference type="NCBIfam" id="TIGR00773">
    <property type="entry name" value="NhaA"/>
    <property type="match status" value="1"/>
</dbReference>
<comment type="function">
    <text evidence="7">Na(+)/H(+) antiporter that extrudes sodium in exchange for external protons.</text>
</comment>
<dbReference type="EMBL" id="PSYR01000002">
    <property type="protein sequence ID" value="RCN57110.1"/>
    <property type="molecule type" value="Genomic_DNA"/>
</dbReference>
<comment type="caution">
    <text evidence="8">The sequence shown here is derived from an EMBL/GenBank/DDBJ whole genome shotgun (WGS) entry which is preliminary data.</text>
</comment>
<feature type="transmembrane region" description="Helical" evidence="7">
    <location>
        <begin position="160"/>
        <end position="177"/>
    </location>
</feature>
<feature type="transmembrane region" description="Helical" evidence="7">
    <location>
        <begin position="293"/>
        <end position="313"/>
    </location>
</feature>
<feature type="transmembrane region" description="Helical" evidence="7">
    <location>
        <begin position="88"/>
        <end position="108"/>
    </location>
</feature>
<keyword evidence="7" id="KW-0813">Transport</keyword>
<keyword evidence="5 7" id="KW-0472">Membrane</keyword>
<dbReference type="GO" id="GO:0015385">
    <property type="term" value="F:sodium:proton antiporter activity"/>
    <property type="evidence" value="ECO:0007669"/>
    <property type="project" value="UniProtKB-UniRule"/>
</dbReference>
<keyword evidence="3 7" id="KW-0812">Transmembrane</keyword>
<feature type="transmembrane region" description="Helical" evidence="7">
    <location>
        <begin position="49"/>
        <end position="68"/>
    </location>
</feature>
<keyword evidence="2 7" id="KW-1003">Cell membrane</keyword>
<dbReference type="InterPro" id="IPR023171">
    <property type="entry name" value="Na/H_antiporter_dom_sf"/>
</dbReference>
<proteinExistence type="inferred from homology"/>
<keyword evidence="7" id="KW-0050">Antiport</keyword>
<evidence type="ECO:0000313" key="9">
    <source>
        <dbReference type="Proteomes" id="UP000253250"/>
    </source>
</evidence>